<gene>
    <name evidence="1" type="ORF">EK21DRAFT_106201</name>
</gene>
<evidence type="ECO:0000313" key="2">
    <source>
        <dbReference type="Proteomes" id="UP000799777"/>
    </source>
</evidence>
<dbReference type="EMBL" id="ML978155">
    <property type="protein sequence ID" value="KAF2036095.1"/>
    <property type="molecule type" value="Genomic_DNA"/>
</dbReference>
<evidence type="ECO:0000313" key="1">
    <source>
        <dbReference type="EMBL" id="KAF2036095.1"/>
    </source>
</evidence>
<protein>
    <submittedName>
        <fullName evidence="1">Uncharacterized protein</fullName>
    </submittedName>
</protein>
<comment type="caution">
    <text evidence="1">The sequence shown here is derived from an EMBL/GenBank/DDBJ whole genome shotgun (WGS) entry which is preliminary data.</text>
</comment>
<keyword evidence="2" id="KW-1185">Reference proteome</keyword>
<accession>A0A9P4HM77</accession>
<dbReference type="AlphaFoldDB" id="A0A9P4HM77"/>
<organism evidence="1 2">
    <name type="scientific">Setomelanomma holmii</name>
    <dbReference type="NCBI Taxonomy" id="210430"/>
    <lineage>
        <taxon>Eukaryota</taxon>
        <taxon>Fungi</taxon>
        <taxon>Dikarya</taxon>
        <taxon>Ascomycota</taxon>
        <taxon>Pezizomycotina</taxon>
        <taxon>Dothideomycetes</taxon>
        <taxon>Pleosporomycetidae</taxon>
        <taxon>Pleosporales</taxon>
        <taxon>Pleosporineae</taxon>
        <taxon>Phaeosphaeriaceae</taxon>
        <taxon>Setomelanomma</taxon>
    </lineage>
</organism>
<sequence>MAPVRNRNITPASFLTTASRASVASVTSLLRRIGPVANLFQREDSEQATQDAQITYLKTRFEILEQFDELCELTAQAEGQRRPQPATSWYPNLADDPSRPVISANGDLKHDLMLLLSAPCLPMRERLKRILNKIYGIDTVAFDVPNIEAILSPSRKEARKTKTIDCIRRVVAPKPKNRKHPPPNSPVAHVLTESEDMMVILNARGTVMLNMCFRNTSTQRQIVVLASLAIQLWEDIPDGAKGGVLRTNIFNDEEKA</sequence>
<name>A0A9P4HM77_9PLEO</name>
<dbReference type="OrthoDB" id="3798674at2759"/>
<proteinExistence type="predicted"/>
<reference evidence="1" key="1">
    <citation type="journal article" date="2020" name="Stud. Mycol.">
        <title>101 Dothideomycetes genomes: a test case for predicting lifestyles and emergence of pathogens.</title>
        <authorList>
            <person name="Haridas S."/>
            <person name="Albert R."/>
            <person name="Binder M."/>
            <person name="Bloem J."/>
            <person name="Labutti K."/>
            <person name="Salamov A."/>
            <person name="Andreopoulos B."/>
            <person name="Baker S."/>
            <person name="Barry K."/>
            <person name="Bills G."/>
            <person name="Bluhm B."/>
            <person name="Cannon C."/>
            <person name="Castanera R."/>
            <person name="Culley D."/>
            <person name="Daum C."/>
            <person name="Ezra D."/>
            <person name="Gonzalez J."/>
            <person name="Henrissat B."/>
            <person name="Kuo A."/>
            <person name="Liang C."/>
            <person name="Lipzen A."/>
            <person name="Lutzoni F."/>
            <person name="Magnuson J."/>
            <person name="Mondo S."/>
            <person name="Nolan M."/>
            <person name="Ohm R."/>
            <person name="Pangilinan J."/>
            <person name="Park H.-J."/>
            <person name="Ramirez L."/>
            <person name="Alfaro M."/>
            <person name="Sun H."/>
            <person name="Tritt A."/>
            <person name="Yoshinaga Y."/>
            <person name="Zwiers L.-H."/>
            <person name="Turgeon B."/>
            <person name="Goodwin S."/>
            <person name="Spatafora J."/>
            <person name="Crous P."/>
            <person name="Grigoriev I."/>
        </authorList>
    </citation>
    <scope>NUCLEOTIDE SEQUENCE</scope>
    <source>
        <strain evidence="1">CBS 110217</strain>
    </source>
</reference>
<dbReference type="Proteomes" id="UP000799777">
    <property type="component" value="Unassembled WGS sequence"/>
</dbReference>